<keyword evidence="8" id="KW-0028">Amino-acid biosynthesis</keyword>
<dbReference type="SUPFAM" id="SSF56752">
    <property type="entry name" value="D-aminoacid aminotransferase-like PLP-dependent enzymes"/>
    <property type="match status" value="1"/>
</dbReference>
<comment type="similarity">
    <text evidence="2 6">Belongs to the class-IV pyridoxal-phosphate-dependent aminotransferase family.</text>
</comment>
<keyword evidence="10" id="KW-1185">Reference proteome</keyword>
<dbReference type="PROSITE" id="PS00770">
    <property type="entry name" value="AA_TRANSFER_CLASS_4"/>
    <property type="match status" value="1"/>
</dbReference>
<name>A0ABR4J308_9EURO</name>
<dbReference type="EC" id="2.6.1.42" evidence="8"/>
<evidence type="ECO:0000256" key="5">
    <source>
        <dbReference type="ARBA" id="ARBA00022898"/>
    </source>
</evidence>
<evidence type="ECO:0000256" key="7">
    <source>
        <dbReference type="RuleBase" id="RU004516"/>
    </source>
</evidence>
<comment type="caution">
    <text evidence="9">The sequence shown here is derived from an EMBL/GenBank/DDBJ whole genome shotgun (WGS) entry which is preliminary data.</text>
</comment>
<dbReference type="Pfam" id="PF01063">
    <property type="entry name" value="Aminotran_4"/>
    <property type="match status" value="1"/>
</dbReference>
<evidence type="ECO:0000256" key="2">
    <source>
        <dbReference type="ARBA" id="ARBA00009320"/>
    </source>
</evidence>
<sequence>MGSIAPTAVELDASVVKVTRSTNLRNVPLPGSLDELSHSYCSDHMVTVRWTFTNGWETPEVKPFQNLSIPPTASCLHYATECFEGMKVYRGYDGKLRLFRPDLNGQRLSNSAIRASLPSFRFGELKRLIAKLMQIDGLRWLPKDQPGKFLYLRPTLIGSGTQLGVQAPNEATLFIIAVPWPDPSSKLKNIPGEASGLKLLASEPDTIRAWPGGFGYAKLGANYGPSLAAHGKAQAQGFDQVLWLFGDDRQVTEAGASNFFIVWENAQTGKRELVTAPLENQLILPGVTRRSVLELARTHLTQVVGDLGALEVVEKTFTIGDVEAAWKEGRVIEAFVCGTAFFITPVKLIRNGDVDIELLKAGQRAGYAALIKSWLEAIMYGKDGQEAHEWSYLIENESEK</sequence>
<comment type="catalytic activity">
    <reaction evidence="8">
        <text>L-isoleucine + 2-oxoglutarate = (S)-3-methyl-2-oxopentanoate + L-glutamate</text>
        <dbReference type="Rhea" id="RHEA:24801"/>
        <dbReference type="ChEBI" id="CHEBI:16810"/>
        <dbReference type="ChEBI" id="CHEBI:29985"/>
        <dbReference type="ChEBI" id="CHEBI:35146"/>
        <dbReference type="ChEBI" id="CHEBI:58045"/>
        <dbReference type="EC" id="2.6.1.42"/>
    </reaction>
</comment>
<dbReference type="CDD" id="cd01557">
    <property type="entry name" value="BCAT_beta_family"/>
    <property type="match status" value="1"/>
</dbReference>
<evidence type="ECO:0000313" key="10">
    <source>
        <dbReference type="Proteomes" id="UP001610335"/>
    </source>
</evidence>
<comment type="cofactor">
    <cofactor evidence="1 7">
        <name>pyridoxal 5'-phosphate</name>
        <dbReference type="ChEBI" id="CHEBI:597326"/>
    </cofactor>
</comment>
<dbReference type="InterPro" id="IPR018300">
    <property type="entry name" value="Aminotrans_IV_CS"/>
</dbReference>
<dbReference type="Gene3D" id="3.30.470.10">
    <property type="match status" value="1"/>
</dbReference>
<evidence type="ECO:0000256" key="4">
    <source>
        <dbReference type="ARBA" id="ARBA00022679"/>
    </source>
</evidence>
<evidence type="ECO:0000313" key="9">
    <source>
        <dbReference type="EMBL" id="KAL2834349.1"/>
    </source>
</evidence>
<keyword evidence="3 8" id="KW-0032">Aminotransferase</keyword>
<dbReference type="InterPro" id="IPR001544">
    <property type="entry name" value="Aminotrans_IV"/>
</dbReference>
<dbReference type="InterPro" id="IPR033939">
    <property type="entry name" value="BCAT_family"/>
</dbReference>
<dbReference type="InterPro" id="IPR005786">
    <property type="entry name" value="B_amino_transII"/>
</dbReference>
<dbReference type="Gene3D" id="3.20.10.10">
    <property type="entry name" value="D-amino Acid Aminotransferase, subunit A, domain 2"/>
    <property type="match status" value="1"/>
</dbReference>
<evidence type="ECO:0000256" key="1">
    <source>
        <dbReference type="ARBA" id="ARBA00001933"/>
    </source>
</evidence>
<dbReference type="PANTHER" id="PTHR11825:SF69">
    <property type="entry name" value="BRANCHED-CHAIN-AMINO-ACID AMINOTRANSFERASE"/>
    <property type="match status" value="1"/>
</dbReference>
<keyword evidence="4 8" id="KW-0808">Transferase</keyword>
<organism evidence="9 10">
    <name type="scientific">Aspergillus cavernicola</name>
    <dbReference type="NCBI Taxonomy" id="176166"/>
    <lineage>
        <taxon>Eukaryota</taxon>
        <taxon>Fungi</taxon>
        <taxon>Dikarya</taxon>
        <taxon>Ascomycota</taxon>
        <taxon>Pezizomycotina</taxon>
        <taxon>Eurotiomycetes</taxon>
        <taxon>Eurotiomycetidae</taxon>
        <taxon>Eurotiales</taxon>
        <taxon>Aspergillaceae</taxon>
        <taxon>Aspergillus</taxon>
        <taxon>Aspergillus subgen. Nidulantes</taxon>
    </lineage>
</organism>
<dbReference type="InterPro" id="IPR036038">
    <property type="entry name" value="Aminotransferase-like"/>
</dbReference>
<evidence type="ECO:0000256" key="6">
    <source>
        <dbReference type="RuleBase" id="RU004106"/>
    </source>
</evidence>
<dbReference type="InterPro" id="IPR043132">
    <property type="entry name" value="BCAT-like_C"/>
</dbReference>
<dbReference type="PIRSF" id="PIRSF006468">
    <property type="entry name" value="BCAT1"/>
    <property type="match status" value="1"/>
</dbReference>
<accession>A0ABR4J308</accession>
<proteinExistence type="inferred from homology"/>
<protein>
    <recommendedName>
        <fullName evidence="8">Branched-chain-amino-acid aminotransferase</fullName>
        <ecNumber evidence="8">2.6.1.42</ecNumber>
    </recommendedName>
</protein>
<dbReference type="EMBL" id="JBFXLS010000002">
    <property type="protein sequence ID" value="KAL2834349.1"/>
    <property type="molecule type" value="Genomic_DNA"/>
</dbReference>
<dbReference type="Proteomes" id="UP001610335">
    <property type="component" value="Unassembled WGS sequence"/>
</dbReference>
<dbReference type="GO" id="GO:0008483">
    <property type="term" value="F:transaminase activity"/>
    <property type="evidence" value="ECO:0007669"/>
    <property type="project" value="UniProtKB-KW"/>
</dbReference>
<reference evidence="9 10" key="1">
    <citation type="submission" date="2024-07" db="EMBL/GenBank/DDBJ databases">
        <title>Section-level genome sequencing and comparative genomics of Aspergillus sections Usti and Cavernicolus.</title>
        <authorList>
            <consortium name="Lawrence Berkeley National Laboratory"/>
            <person name="Nybo J.L."/>
            <person name="Vesth T.C."/>
            <person name="Theobald S."/>
            <person name="Frisvad J.C."/>
            <person name="Larsen T.O."/>
            <person name="Kjaerboelling I."/>
            <person name="Rothschild-Mancinelli K."/>
            <person name="Lyhne E.K."/>
            <person name="Kogle M.E."/>
            <person name="Barry K."/>
            <person name="Clum A."/>
            <person name="Na H."/>
            <person name="Ledsgaard L."/>
            <person name="Lin J."/>
            <person name="Lipzen A."/>
            <person name="Kuo A."/>
            <person name="Riley R."/>
            <person name="Mondo S."/>
            <person name="LaButti K."/>
            <person name="Haridas S."/>
            <person name="Pangalinan J."/>
            <person name="Salamov A.A."/>
            <person name="Simmons B.A."/>
            <person name="Magnuson J.K."/>
            <person name="Chen J."/>
            <person name="Drula E."/>
            <person name="Henrissat B."/>
            <person name="Wiebenga A."/>
            <person name="Lubbers R.J."/>
            <person name="Gomes A.C."/>
            <person name="Makela M.R."/>
            <person name="Stajich J."/>
            <person name="Grigoriev I.V."/>
            <person name="Mortensen U.H."/>
            <person name="De vries R.P."/>
            <person name="Baker S.E."/>
            <person name="Andersen M.R."/>
        </authorList>
    </citation>
    <scope>NUCLEOTIDE SEQUENCE [LARGE SCALE GENOMIC DNA]</scope>
    <source>
        <strain evidence="9 10">CBS 600.67</strain>
    </source>
</reference>
<comment type="catalytic activity">
    <reaction evidence="8">
        <text>L-valine + 2-oxoglutarate = 3-methyl-2-oxobutanoate + L-glutamate</text>
        <dbReference type="Rhea" id="RHEA:24813"/>
        <dbReference type="ChEBI" id="CHEBI:11851"/>
        <dbReference type="ChEBI" id="CHEBI:16810"/>
        <dbReference type="ChEBI" id="CHEBI:29985"/>
        <dbReference type="ChEBI" id="CHEBI:57762"/>
        <dbReference type="EC" id="2.6.1.42"/>
    </reaction>
</comment>
<keyword evidence="8" id="KW-0100">Branched-chain amino acid biosynthesis</keyword>
<dbReference type="PANTHER" id="PTHR11825">
    <property type="entry name" value="SUBGROUP IIII AMINOTRANSFERASE"/>
    <property type="match status" value="1"/>
</dbReference>
<comment type="catalytic activity">
    <reaction evidence="8">
        <text>L-leucine + 2-oxoglutarate = 4-methyl-2-oxopentanoate + L-glutamate</text>
        <dbReference type="Rhea" id="RHEA:18321"/>
        <dbReference type="ChEBI" id="CHEBI:16810"/>
        <dbReference type="ChEBI" id="CHEBI:17865"/>
        <dbReference type="ChEBI" id="CHEBI:29985"/>
        <dbReference type="ChEBI" id="CHEBI:57427"/>
        <dbReference type="EC" id="2.6.1.42"/>
    </reaction>
</comment>
<dbReference type="InterPro" id="IPR043131">
    <property type="entry name" value="BCAT-like_N"/>
</dbReference>
<gene>
    <name evidence="9" type="ORF">BDW59DRAFT_46622</name>
</gene>
<evidence type="ECO:0000256" key="3">
    <source>
        <dbReference type="ARBA" id="ARBA00022576"/>
    </source>
</evidence>
<keyword evidence="5 7" id="KW-0663">Pyridoxal phosphate</keyword>
<evidence type="ECO:0000256" key="8">
    <source>
        <dbReference type="RuleBase" id="RU004517"/>
    </source>
</evidence>